<evidence type="ECO:0000256" key="1">
    <source>
        <dbReference type="SAM" id="MobiDB-lite"/>
    </source>
</evidence>
<feature type="compositionally biased region" description="Basic and acidic residues" evidence="1">
    <location>
        <begin position="76"/>
        <end position="91"/>
    </location>
</feature>
<accession>A0A4V2YZL1</accession>
<feature type="region of interest" description="Disordered" evidence="1">
    <location>
        <begin position="155"/>
        <end position="206"/>
    </location>
</feature>
<evidence type="ECO:0000313" key="3">
    <source>
        <dbReference type="Proteomes" id="UP000294513"/>
    </source>
</evidence>
<evidence type="ECO:0000313" key="2">
    <source>
        <dbReference type="EMBL" id="TDD97637.1"/>
    </source>
</evidence>
<dbReference type="AlphaFoldDB" id="A0A4V2YZL1"/>
<proteinExistence type="predicted"/>
<comment type="caution">
    <text evidence="2">The sequence shown here is derived from an EMBL/GenBank/DDBJ whole genome shotgun (WGS) entry which is preliminary data.</text>
</comment>
<sequence>MSENAPEPVAPAEPAQPAEPATEPAPAQPGEVEQPSTDPGKGEEKDWEAEAAKWKSMARKHETEAKKNATAAQKYAEWEDTQKSEQQRLADRVAAAEAERDDARRSHAQLMAAATHNVPPSLIDRIGGSTADEINESAEALAAEITRLVQERASGIAPAPAPAPEPKSAPAATRPVESLTPGARPANEAPADPNEAFRSFLTSRRT</sequence>
<dbReference type="EMBL" id="SMKU01000002">
    <property type="protein sequence ID" value="TDD97637.1"/>
    <property type="molecule type" value="Genomic_DNA"/>
</dbReference>
<dbReference type="OrthoDB" id="4200787at2"/>
<feature type="region of interest" description="Disordered" evidence="1">
    <location>
        <begin position="1"/>
        <end position="106"/>
    </location>
</feature>
<feature type="compositionally biased region" description="Low complexity" evidence="1">
    <location>
        <begin position="1"/>
        <end position="29"/>
    </location>
</feature>
<reference evidence="2 3" key="1">
    <citation type="submission" date="2019-03" db="EMBL/GenBank/DDBJ databases">
        <title>Draft genome sequences of novel Actinobacteria.</title>
        <authorList>
            <person name="Sahin N."/>
            <person name="Ay H."/>
            <person name="Saygin H."/>
        </authorList>
    </citation>
    <scope>NUCLEOTIDE SEQUENCE [LARGE SCALE GENOMIC DNA]</scope>
    <source>
        <strain evidence="2 3">H3C3</strain>
    </source>
</reference>
<gene>
    <name evidence="2" type="ORF">E1298_00980</name>
</gene>
<feature type="compositionally biased region" description="Basic and acidic residues" evidence="1">
    <location>
        <begin position="40"/>
        <end position="67"/>
    </location>
</feature>
<organism evidence="2 3">
    <name type="scientific">Actinomadura rubrisoli</name>
    <dbReference type="NCBI Taxonomy" id="2530368"/>
    <lineage>
        <taxon>Bacteria</taxon>
        <taxon>Bacillati</taxon>
        <taxon>Actinomycetota</taxon>
        <taxon>Actinomycetes</taxon>
        <taxon>Streptosporangiales</taxon>
        <taxon>Thermomonosporaceae</taxon>
        <taxon>Actinomadura</taxon>
    </lineage>
</organism>
<dbReference type="RefSeq" id="WP_131888799.1">
    <property type="nucleotide sequence ID" value="NZ_SMKU01000002.1"/>
</dbReference>
<keyword evidence="3" id="KW-1185">Reference proteome</keyword>
<feature type="compositionally biased region" description="Low complexity" evidence="1">
    <location>
        <begin position="183"/>
        <end position="196"/>
    </location>
</feature>
<evidence type="ECO:0008006" key="4">
    <source>
        <dbReference type="Google" id="ProtNLM"/>
    </source>
</evidence>
<protein>
    <recommendedName>
        <fullName evidence="4">DUF4355 domain-containing protein</fullName>
    </recommendedName>
</protein>
<dbReference type="Proteomes" id="UP000294513">
    <property type="component" value="Unassembled WGS sequence"/>
</dbReference>
<name>A0A4V2YZL1_9ACTN</name>